<dbReference type="Proteomes" id="UP000465007">
    <property type="component" value="Segment"/>
</dbReference>
<dbReference type="Pfam" id="PF13884">
    <property type="entry name" value="Peptidase_S74"/>
    <property type="match status" value="1"/>
</dbReference>
<feature type="coiled-coil region" evidence="3">
    <location>
        <begin position="669"/>
        <end position="710"/>
    </location>
</feature>
<keyword evidence="2" id="KW-1227">Viral tail protein</keyword>
<evidence type="ECO:0000256" key="2">
    <source>
        <dbReference type="ARBA" id="ARBA00022732"/>
    </source>
</evidence>
<evidence type="ECO:0000313" key="5">
    <source>
        <dbReference type="EMBL" id="QHR75163.1"/>
    </source>
</evidence>
<evidence type="ECO:0000313" key="6">
    <source>
        <dbReference type="Proteomes" id="UP000465007"/>
    </source>
</evidence>
<keyword evidence="6" id="KW-1185">Reference proteome</keyword>
<dbReference type="PROSITE" id="PS51688">
    <property type="entry name" value="ICA"/>
    <property type="match status" value="1"/>
</dbReference>
<comment type="subcellular location">
    <subcellularLocation>
        <location evidence="1">Virion</location>
    </subcellularLocation>
</comment>
<sequence>MAIYRQGQASMDAQGYVTGYETKWREQLTLIRPGATIFFLTQPLQAAVITEVISDTSIRAITTGGEVVQQTNYLILLHDSLTVDGLAQDVAETLRYYQSKETEIAEAIEFFKDFDLDGLKDLVNQVKESAQQVATDRAATEQLKNDTQQIKDSALAETQKIKDDAVSETNAIKNEAQSIKDQTQQIKDSAVVEVTSIKSEAESARDGAINAKNEADNAKNYAESAKSAAESARDEAMQWAQQVNPENILHKDQNLNDLTDKAEARKVLQVQAVISNDPASHSTPGDYNSFANPQASYELRIANNGEWRVASNSDNATYALSIGAGGTGATTPDGVRHNLGLATNHIPVFLGVNLDNNNGEASGILYLRNKNAEGVQLSYSRVYNEIIGGTAKATIQVTREGGDTNYYQFDESGNAINYNTITIGRGIINSLGSNSLVIGDSDTGFKQGGDGILQTFANGRNVFTWEAYQAHLNGLLTIWPIDNNANGIRVSGSRIGGGNALIGGQVYGGAFTDWRDRASGLLVELPTDDAASSIFKAVRWGYEWVAGLDVVRYSSGGCAAHFNVRGAIFGFNDAGYASCVQWVSTSDIRLKANLKEIKGAREKVKSIKGYTYFKRSNLYEDEYSIYSEEAGVIAQDVQNVLPEAVYKISDSDYLGVSYSGVTALLVNAINEMISDSDRQEELIKKQQEEIEMLKSEINEIRNLISKLSDK</sequence>
<dbReference type="EMBL" id="MN850643">
    <property type="protein sequence ID" value="QHR75163.1"/>
    <property type="molecule type" value="Genomic_DNA"/>
</dbReference>
<reference evidence="6" key="1">
    <citation type="submission" date="2019-12" db="EMBL/GenBank/DDBJ databases">
        <authorList>
            <person name="Olsen N.S."/>
            <person name="Junco L.M.F."/>
            <person name="Kot W."/>
            <person name="Hansen L.H."/>
        </authorList>
    </citation>
    <scope>NUCLEOTIDE SEQUENCE [LARGE SCALE GENOMIC DNA]</scope>
</reference>
<accession>A0A6B9X870</accession>
<evidence type="ECO:0000259" key="4">
    <source>
        <dbReference type="PROSITE" id="PS51688"/>
    </source>
</evidence>
<feature type="domain" description="Peptidase S74" evidence="4">
    <location>
        <begin position="586"/>
        <end position="683"/>
    </location>
</feature>
<proteinExistence type="predicted"/>
<keyword evidence="3" id="KW-0175">Coiled coil</keyword>
<evidence type="ECO:0000256" key="3">
    <source>
        <dbReference type="SAM" id="Coils"/>
    </source>
</evidence>
<dbReference type="InterPro" id="IPR030392">
    <property type="entry name" value="S74_ICA"/>
</dbReference>
<protein>
    <submittedName>
        <fullName evidence="5">Stf</fullName>
    </submittedName>
</protein>
<evidence type="ECO:0000256" key="1">
    <source>
        <dbReference type="ARBA" id="ARBA00004328"/>
    </source>
</evidence>
<keyword evidence="2" id="KW-0946">Virion</keyword>
<dbReference type="GO" id="GO:0098015">
    <property type="term" value="C:virus tail"/>
    <property type="evidence" value="ECO:0007669"/>
    <property type="project" value="UniProtKB-KW"/>
</dbReference>
<organism evidence="5 6">
    <name type="scientific">Escherichia phage tiwna</name>
    <dbReference type="NCBI Taxonomy" id="2696449"/>
    <lineage>
        <taxon>Viruses</taxon>
        <taxon>Duplodnaviria</taxon>
        <taxon>Heunggongvirae</taxon>
        <taxon>Uroviricota</taxon>
        <taxon>Caudoviricetes</taxon>
        <taxon>Drexlerviridae</taxon>
        <taxon>Tempevirinae</taxon>
        <taxon>Warwickvirus</taxon>
        <taxon>Warwickvirus tiwna</taxon>
    </lineage>
</organism>
<name>A0A6B9X870_9CAUD</name>
<gene>
    <name evidence="5" type="ORF">tiwna_46</name>
</gene>
<feature type="coiled-coil region" evidence="3">
    <location>
        <begin position="215"/>
        <end position="242"/>
    </location>
</feature>